<dbReference type="EMBL" id="CP001344">
    <property type="protein sequence ID" value="ACL47308.1"/>
    <property type="molecule type" value="Genomic_DNA"/>
</dbReference>
<dbReference type="AlphaFoldDB" id="B8HP48"/>
<proteinExistence type="predicted"/>
<dbReference type="KEGG" id="cyn:Cyan7425_5011"/>
<sequence length="188" mass="21735">MKRLFRQGHGASWQQRTSRTLILSLIGLCILFWAISSQVNALPSSIQYQAKLVTSKLEFQPGHIEVAYFKNLLRQNKVLDNLFPHFGREERNDRVRYIFFLASNDAEGLFFDLRMPTTRISQSGSAWRFRREDGEVFEAGYLNFDTNYMEIQRTRGHCVFQTSAAIECTVKFLSDRPPGGLKLTGQMQ</sequence>
<protein>
    <submittedName>
        <fullName evidence="1">Uncharacterized protein</fullName>
    </submittedName>
</protein>
<accession>B8HP48</accession>
<reference evidence="1" key="1">
    <citation type="submission" date="2009-01" db="EMBL/GenBank/DDBJ databases">
        <title>Complete sequence of chromosome Cyanothece sp. PCC 7425.</title>
        <authorList>
            <consortium name="US DOE Joint Genome Institute"/>
            <person name="Lucas S."/>
            <person name="Copeland A."/>
            <person name="Lapidus A."/>
            <person name="Glavina del Rio T."/>
            <person name="Dalin E."/>
            <person name="Tice H."/>
            <person name="Bruce D."/>
            <person name="Goodwin L."/>
            <person name="Pitluck S."/>
            <person name="Sims D."/>
            <person name="Meineke L."/>
            <person name="Brettin T."/>
            <person name="Detter J.C."/>
            <person name="Han C."/>
            <person name="Larimer F."/>
            <person name="Land M."/>
            <person name="Hauser L."/>
            <person name="Kyrpides N."/>
            <person name="Ovchinnikova G."/>
            <person name="Liberton M."/>
            <person name="Stoeckel J."/>
            <person name="Banerjee A."/>
            <person name="Singh A."/>
            <person name="Page L."/>
            <person name="Sato H."/>
            <person name="Zhao L."/>
            <person name="Sherman L."/>
            <person name="Pakrasi H."/>
            <person name="Richardson P."/>
        </authorList>
    </citation>
    <scope>NUCLEOTIDE SEQUENCE</scope>
    <source>
        <strain evidence="1">PCC 7425</strain>
    </source>
</reference>
<dbReference type="STRING" id="395961.Cyan7425_5011"/>
<name>B8HP48_CYAP4</name>
<dbReference type="HOGENOM" id="CLU_1438913_0_0_3"/>
<evidence type="ECO:0000313" key="1">
    <source>
        <dbReference type="EMBL" id="ACL47308.1"/>
    </source>
</evidence>
<gene>
    <name evidence="1" type="ordered locus">Cyan7425_5011</name>
</gene>
<organism evidence="1">
    <name type="scientific">Cyanothece sp. (strain PCC 7425 / ATCC 29141)</name>
    <dbReference type="NCBI Taxonomy" id="395961"/>
    <lineage>
        <taxon>Bacteria</taxon>
        <taxon>Bacillati</taxon>
        <taxon>Cyanobacteriota</taxon>
        <taxon>Cyanophyceae</taxon>
        <taxon>Gomontiellales</taxon>
        <taxon>Cyanothecaceae</taxon>
        <taxon>Cyanothece</taxon>
    </lineage>
</organism>